<gene>
    <name evidence="1" type="ordered locus">Mpe_A3355</name>
</gene>
<dbReference type="AlphaFoldDB" id="A2SL69"/>
<reference evidence="1 2" key="1">
    <citation type="journal article" date="2007" name="J. Bacteriol.">
        <title>Whole-genome analysis of the methyl tert-butyl ether-degrading beta-proteobacterium Methylibium petroleiphilum PM1.</title>
        <authorList>
            <person name="Kane S.R."/>
            <person name="Chakicherla A.Y."/>
            <person name="Chain P.S.G."/>
            <person name="Schmidt R."/>
            <person name="Shin M.W."/>
            <person name="Legler T.C."/>
            <person name="Scow K.M."/>
            <person name="Larimer F.W."/>
            <person name="Lucas S.M."/>
            <person name="Richardson P.M."/>
            <person name="Hristova K.R."/>
        </authorList>
    </citation>
    <scope>NUCLEOTIDE SEQUENCE [LARGE SCALE GENOMIC DNA]</scope>
    <source>
        <strain evidence="2">ATCC BAA-1232 / LMG 22953 / PM1</strain>
    </source>
</reference>
<organism evidence="1 2">
    <name type="scientific">Methylibium petroleiphilum (strain ATCC BAA-1232 / LMG 22953 / PM1)</name>
    <dbReference type="NCBI Taxonomy" id="420662"/>
    <lineage>
        <taxon>Bacteria</taxon>
        <taxon>Pseudomonadati</taxon>
        <taxon>Pseudomonadota</taxon>
        <taxon>Betaproteobacteria</taxon>
        <taxon>Burkholderiales</taxon>
        <taxon>Sphaerotilaceae</taxon>
        <taxon>Methylibium</taxon>
    </lineage>
</organism>
<sequence length="147" mass="16312">MSTTFTRLQLATRIHFTLLRTLGEGIDVARMLRQRHYAEEVASVCRSLSDYALHELADRFEDATAAEDIKIHMEVAAREARAALAQIPRRAPVAQQELAWSQDTSGFGLSRPLQALDTALPAPARISRFSPSNWLGIGRDRQDSAAP</sequence>
<dbReference type="RefSeq" id="WP_011830929.1">
    <property type="nucleotide sequence ID" value="NC_008825.1"/>
</dbReference>
<name>A2SL69_METPP</name>
<dbReference type="KEGG" id="mpt:Mpe_A3355"/>
<proteinExistence type="predicted"/>
<dbReference type="STRING" id="420662.Mpe_A3355"/>
<dbReference type="HOGENOM" id="CLU_1765878_0_0_4"/>
<keyword evidence="2" id="KW-1185">Reference proteome</keyword>
<dbReference type="EMBL" id="CP000555">
    <property type="protein sequence ID" value="ABM96308.1"/>
    <property type="molecule type" value="Genomic_DNA"/>
</dbReference>
<accession>A2SL69</accession>
<protein>
    <submittedName>
        <fullName evidence="1">Uncharacterized protein</fullName>
    </submittedName>
</protein>
<evidence type="ECO:0000313" key="2">
    <source>
        <dbReference type="Proteomes" id="UP000000366"/>
    </source>
</evidence>
<dbReference type="Proteomes" id="UP000000366">
    <property type="component" value="Chromosome"/>
</dbReference>
<evidence type="ECO:0000313" key="1">
    <source>
        <dbReference type="EMBL" id="ABM96308.1"/>
    </source>
</evidence>